<name>A0ABN3I331_9ACTN</name>
<gene>
    <name evidence="2" type="ORF">GCM10010170_107040</name>
</gene>
<reference evidence="2 3" key="1">
    <citation type="journal article" date="2019" name="Int. J. Syst. Evol. Microbiol.">
        <title>The Global Catalogue of Microorganisms (GCM) 10K type strain sequencing project: providing services to taxonomists for standard genome sequencing and annotation.</title>
        <authorList>
            <consortium name="The Broad Institute Genomics Platform"/>
            <consortium name="The Broad Institute Genome Sequencing Center for Infectious Disease"/>
            <person name="Wu L."/>
            <person name="Ma J."/>
        </authorList>
    </citation>
    <scope>NUCLEOTIDE SEQUENCE [LARGE SCALE GENOMIC DNA]</scope>
    <source>
        <strain evidence="2 3">JCM 3272</strain>
    </source>
</reference>
<evidence type="ECO:0000313" key="2">
    <source>
        <dbReference type="EMBL" id="GAA2393754.1"/>
    </source>
</evidence>
<evidence type="ECO:0000313" key="3">
    <source>
        <dbReference type="Proteomes" id="UP001501444"/>
    </source>
</evidence>
<feature type="compositionally biased region" description="Basic and acidic residues" evidence="1">
    <location>
        <begin position="46"/>
        <end position="56"/>
    </location>
</feature>
<dbReference type="Proteomes" id="UP001501444">
    <property type="component" value="Unassembled WGS sequence"/>
</dbReference>
<sequence>MAHESNRRKRALHFYVDSQTNARAELESRLPKWSEGRASASPKLDPGFEKVRHLMQ</sequence>
<feature type="region of interest" description="Disordered" evidence="1">
    <location>
        <begin position="27"/>
        <end position="56"/>
    </location>
</feature>
<proteinExistence type="predicted"/>
<accession>A0ABN3I331</accession>
<comment type="caution">
    <text evidence="2">The sequence shown here is derived from an EMBL/GenBank/DDBJ whole genome shotgun (WGS) entry which is preliminary data.</text>
</comment>
<organism evidence="2 3">
    <name type="scientific">Dactylosporangium salmoneum</name>
    <dbReference type="NCBI Taxonomy" id="53361"/>
    <lineage>
        <taxon>Bacteria</taxon>
        <taxon>Bacillati</taxon>
        <taxon>Actinomycetota</taxon>
        <taxon>Actinomycetes</taxon>
        <taxon>Micromonosporales</taxon>
        <taxon>Micromonosporaceae</taxon>
        <taxon>Dactylosporangium</taxon>
    </lineage>
</organism>
<dbReference type="EMBL" id="BAAARV010000137">
    <property type="protein sequence ID" value="GAA2393754.1"/>
    <property type="molecule type" value="Genomic_DNA"/>
</dbReference>
<dbReference type="RefSeq" id="WP_344620490.1">
    <property type="nucleotide sequence ID" value="NZ_BAAARV010000137.1"/>
</dbReference>
<protein>
    <submittedName>
        <fullName evidence="2">Uncharacterized protein</fullName>
    </submittedName>
</protein>
<keyword evidence="3" id="KW-1185">Reference proteome</keyword>
<evidence type="ECO:0000256" key="1">
    <source>
        <dbReference type="SAM" id="MobiDB-lite"/>
    </source>
</evidence>